<organism evidence="1 2">
    <name type="scientific">Stephania yunnanensis</name>
    <dbReference type="NCBI Taxonomy" id="152371"/>
    <lineage>
        <taxon>Eukaryota</taxon>
        <taxon>Viridiplantae</taxon>
        <taxon>Streptophyta</taxon>
        <taxon>Embryophyta</taxon>
        <taxon>Tracheophyta</taxon>
        <taxon>Spermatophyta</taxon>
        <taxon>Magnoliopsida</taxon>
        <taxon>Ranunculales</taxon>
        <taxon>Menispermaceae</taxon>
        <taxon>Menispermoideae</taxon>
        <taxon>Cissampelideae</taxon>
        <taxon>Stephania</taxon>
    </lineage>
</organism>
<name>A0AAP0KFG0_9MAGN</name>
<evidence type="ECO:0000313" key="1">
    <source>
        <dbReference type="EMBL" id="KAK9151070.1"/>
    </source>
</evidence>
<proteinExistence type="predicted"/>
<accession>A0AAP0KFG0</accession>
<evidence type="ECO:0000313" key="2">
    <source>
        <dbReference type="Proteomes" id="UP001420932"/>
    </source>
</evidence>
<sequence>MIVRTNIQDTNAPTATVIEIATWIIALTDITMPAMTLIVKLPLALAHEIAFKTSLSSDGLTPTSLTWPKPTWTLGKLMQSQRRPT</sequence>
<dbReference type="Proteomes" id="UP001420932">
    <property type="component" value="Unassembled WGS sequence"/>
</dbReference>
<comment type="caution">
    <text evidence="1">The sequence shown here is derived from an EMBL/GenBank/DDBJ whole genome shotgun (WGS) entry which is preliminary data.</text>
</comment>
<dbReference type="AlphaFoldDB" id="A0AAP0KFG0"/>
<protein>
    <submittedName>
        <fullName evidence="1">Uncharacterized protein</fullName>
    </submittedName>
</protein>
<dbReference type="EMBL" id="JBBNAF010000004">
    <property type="protein sequence ID" value="KAK9151070.1"/>
    <property type="molecule type" value="Genomic_DNA"/>
</dbReference>
<keyword evidence="2" id="KW-1185">Reference proteome</keyword>
<gene>
    <name evidence="1" type="ORF">Syun_009379</name>
</gene>
<reference evidence="1 2" key="1">
    <citation type="submission" date="2024-01" db="EMBL/GenBank/DDBJ databases">
        <title>Genome assemblies of Stephania.</title>
        <authorList>
            <person name="Yang L."/>
        </authorList>
    </citation>
    <scope>NUCLEOTIDE SEQUENCE [LARGE SCALE GENOMIC DNA]</scope>
    <source>
        <strain evidence="1">YNDBR</strain>
        <tissue evidence="1">Leaf</tissue>
    </source>
</reference>